<evidence type="ECO:0000259" key="1">
    <source>
        <dbReference type="Pfam" id="PF24864"/>
    </source>
</evidence>
<comment type="caution">
    <text evidence="2">The sequence shown here is derived from an EMBL/GenBank/DDBJ whole genome shotgun (WGS) entry which is preliminary data.</text>
</comment>
<feature type="domain" description="DUF7730" evidence="1">
    <location>
        <begin position="42"/>
        <end position="171"/>
    </location>
</feature>
<evidence type="ECO:0000313" key="2">
    <source>
        <dbReference type="EMBL" id="KAH7244691.1"/>
    </source>
</evidence>
<reference evidence="2" key="1">
    <citation type="journal article" date="2021" name="Nat. Commun.">
        <title>Genetic determinants of endophytism in the Arabidopsis root mycobiome.</title>
        <authorList>
            <person name="Mesny F."/>
            <person name="Miyauchi S."/>
            <person name="Thiergart T."/>
            <person name="Pickel B."/>
            <person name="Atanasova L."/>
            <person name="Karlsson M."/>
            <person name="Huettel B."/>
            <person name="Barry K.W."/>
            <person name="Haridas S."/>
            <person name="Chen C."/>
            <person name="Bauer D."/>
            <person name="Andreopoulos W."/>
            <person name="Pangilinan J."/>
            <person name="LaButti K."/>
            <person name="Riley R."/>
            <person name="Lipzen A."/>
            <person name="Clum A."/>
            <person name="Drula E."/>
            <person name="Henrissat B."/>
            <person name="Kohler A."/>
            <person name="Grigoriev I.V."/>
            <person name="Martin F.M."/>
            <person name="Hacquard S."/>
        </authorList>
    </citation>
    <scope>NUCLEOTIDE SEQUENCE</scope>
    <source>
        <strain evidence="2">FSSC 5 MPI-SDFR-AT-0091</strain>
    </source>
</reference>
<accession>A0A9P9K572</accession>
<dbReference type="InterPro" id="IPR056632">
    <property type="entry name" value="DUF7730"/>
</dbReference>
<dbReference type="PANTHER" id="PTHR38790">
    <property type="entry name" value="2EXR DOMAIN-CONTAINING PROTEIN-RELATED"/>
    <property type="match status" value="1"/>
</dbReference>
<dbReference type="AlphaFoldDB" id="A0A9P9K572"/>
<protein>
    <recommendedName>
        <fullName evidence="1">DUF7730 domain-containing protein</fullName>
    </recommendedName>
</protein>
<dbReference type="Proteomes" id="UP000736672">
    <property type="component" value="Unassembled WGS sequence"/>
</dbReference>
<gene>
    <name evidence="2" type="ORF">B0J15DRAFT_500559</name>
</gene>
<dbReference type="EMBL" id="JAGTJS010000017">
    <property type="protein sequence ID" value="KAH7244691.1"/>
    <property type="molecule type" value="Genomic_DNA"/>
</dbReference>
<keyword evidence="3" id="KW-1185">Reference proteome</keyword>
<organism evidence="2 3">
    <name type="scientific">Fusarium solani</name>
    <name type="common">Filamentous fungus</name>
    <dbReference type="NCBI Taxonomy" id="169388"/>
    <lineage>
        <taxon>Eukaryota</taxon>
        <taxon>Fungi</taxon>
        <taxon>Dikarya</taxon>
        <taxon>Ascomycota</taxon>
        <taxon>Pezizomycotina</taxon>
        <taxon>Sordariomycetes</taxon>
        <taxon>Hypocreomycetidae</taxon>
        <taxon>Hypocreales</taxon>
        <taxon>Nectriaceae</taxon>
        <taxon>Fusarium</taxon>
        <taxon>Fusarium solani species complex</taxon>
    </lineage>
</organism>
<evidence type="ECO:0000313" key="3">
    <source>
        <dbReference type="Proteomes" id="UP000736672"/>
    </source>
</evidence>
<sequence>MDLDQELVDLAGGYNVVLQQLQEMLPTTESMSTQAARWIINPQASCPLFSRFPLEIRQEIFSHALSEHNSHFDIQGRPRMQSPIPEPNWLVCDLPENASKPMLEHSSLENVDISYYSPQRKRVEEFYRKCPVWLRPGTSAVRFQHTSILRTCRRIFLEARDLLMKNATLRIFIDTDIPHEMKNARVTVHSMGRMTRYVANRLTSLEIYIPQVQLEDNFLDSFDRYENLRCVEDLRITLRKEDWREGSEIFGPQLTPYGDGRDLGDDDDWQLMEEHMQLEEEHGQGRAPIPPIPYTRRESEYGELTWGESLSMMPNLKRLTMDFEYSEDQFEALKELAEWAQRVWTFRLGGKMKGYYLSAEETPIKRISWRGLTPHMGGKIICPNEDCPKEFRGSDDYSFDEDNSDEDGWYDDERPECCAETYERMEYGFGPRMYTFTVTWTARKLEPEDGDDPMILGPDELKAQWPEVRRDALADTTYWAALDAMRDPIYSGIPAAFQDPRDRWDYATTRTNQIS</sequence>
<dbReference type="OrthoDB" id="288942at2759"/>
<dbReference type="Pfam" id="PF24864">
    <property type="entry name" value="DUF7730"/>
    <property type="match status" value="1"/>
</dbReference>
<proteinExistence type="predicted"/>
<name>A0A9P9K572_FUSSL</name>